<evidence type="ECO:0000313" key="2">
    <source>
        <dbReference type="Proteomes" id="UP001489719"/>
    </source>
</evidence>
<reference evidence="2" key="1">
    <citation type="journal article" date="2024" name="Front. Bioeng. Biotechnol.">
        <title>Genome-scale model development and genomic sequencing of the oleaginous clade Lipomyces.</title>
        <authorList>
            <person name="Czajka J.J."/>
            <person name="Han Y."/>
            <person name="Kim J."/>
            <person name="Mondo S.J."/>
            <person name="Hofstad B.A."/>
            <person name="Robles A."/>
            <person name="Haridas S."/>
            <person name="Riley R."/>
            <person name="LaButti K."/>
            <person name="Pangilinan J."/>
            <person name="Andreopoulos W."/>
            <person name="Lipzen A."/>
            <person name="Yan J."/>
            <person name="Wang M."/>
            <person name="Ng V."/>
            <person name="Grigoriev I.V."/>
            <person name="Spatafora J.W."/>
            <person name="Magnuson J.K."/>
            <person name="Baker S.E."/>
            <person name="Pomraning K.R."/>
        </authorList>
    </citation>
    <scope>NUCLEOTIDE SEQUENCE [LARGE SCALE GENOMIC DNA]</scope>
    <source>
        <strain evidence="2">CBS 10300</strain>
    </source>
</reference>
<dbReference type="EMBL" id="MU970298">
    <property type="protein sequence ID" value="KAK9318817.1"/>
    <property type="molecule type" value="Genomic_DNA"/>
</dbReference>
<gene>
    <name evidence="1" type="ORF">V1517DRAFT_359725</name>
</gene>
<comment type="caution">
    <text evidence="1">The sequence shown here is derived from an EMBL/GenBank/DDBJ whole genome shotgun (WGS) entry which is preliminary data.</text>
</comment>
<evidence type="ECO:0000313" key="1">
    <source>
        <dbReference type="EMBL" id="KAK9318817.1"/>
    </source>
</evidence>
<protein>
    <submittedName>
        <fullName evidence="1">Uncharacterized protein</fullName>
    </submittedName>
</protein>
<organism evidence="1 2">
    <name type="scientific">Lipomyces orientalis</name>
    <dbReference type="NCBI Taxonomy" id="1233043"/>
    <lineage>
        <taxon>Eukaryota</taxon>
        <taxon>Fungi</taxon>
        <taxon>Dikarya</taxon>
        <taxon>Ascomycota</taxon>
        <taxon>Saccharomycotina</taxon>
        <taxon>Lipomycetes</taxon>
        <taxon>Lipomycetales</taxon>
        <taxon>Lipomycetaceae</taxon>
        <taxon>Lipomyces</taxon>
    </lineage>
</organism>
<keyword evidence="2" id="KW-1185">Reference proteome</keyword>
<proteinExistence type="predicted"/>
<dbReference type="Proteomes" id="UP001489719">
    <property type="component" value="Unassembled WGS sequence"/>
</dbReference>
<sequence>MGRPRLDPVLALLAAKPWFGFDLDDTLHEFRKASAHASRSVFEAIQATYPDTNETIDDLEATYRQILRSKTANAFTDGRTSEDYGRSGSLIFSRPTDMNLPQNSSNIYWWCTEPVFAQL</sequence>
<accession>A0ACC3TD72</accession>
<name>A0ACC3TD72_9ASCO</name>